<sequence length="418" mass="48014">MLRACVLDFGGSWDSHLPLKCRSPFCWTEIGESQLTGPELILETTDKIFKIRERIKIARHRQDSYADRRRKPLEFAIGDKVLLKVLPWKGVVRFGPVAYKLKLPQELGGVHDTFHVSNLKKCLSDESLNIPLEEVRLNDKLHFIEEPIKIMDCEIKKLKESRIPIVRLLYVDNVQCKGMNVDYTIPPIEFWNMEKLKQREVLELKEVSESGNLGSMMDLERMLEQTMCNKKKMELAIVKKFEDETNNHMEVRNNNEETCQTSHEVFDSALGDDIDDTIVDLCLEIYKHRQRWIESEDEEDPVDLGKVDKTIKADPIVNKSNEPDLSCPSFSLGFTQTLAKKKDVEQSDKTKGDSLDIFLHFNVGVSEAECNTGYKASVDKQEIDLNQELLNEDLSSFSLGLTQECNQEGSNQLKGIRM</sequence>
<dbReference type="PANTHER" id="PTHR46148">
    <property type="entry name" value="CHROMO DOMAIN-CONTAINING PROTEIN"/>
    <property type="match status" value="1"/>
</dbReference>
<dbReference type="AlphaFoldDB" id="A0A5N6PUR7"/>
<feature type="domain" description="Tf2-1-like SH3-like" evidence="1">
    <location>
        <begin position="91"/>
        <end position="122"/>
    </location>
</feature>
<gene>
    <name evidence="2" type="ORF">E3N88_04543</name>
</gene>
<dbReference type="Proteomes" id="UP000326396">
    <property type="component" value="Linkage Group LG10"/>
</dbReference>
<dbReference type="PANTHER" id="PTHR46148:SF59">
    <property type="entry name" value="NUCLEOTIDYLTRANSFERASE, RIBONUCLEASE H"/>
    <property type="match status" value="1"/>
</dbReference>
<evidence type="ECO:0000259" key="1">
    <source>
        <dbReference type="Pfam" id="PF24626"/>
    </source>
</evidence>
<evidence type="ECO:0000313" key="3">
    <source>
        <dbReference type="Proteomes" id="UP000326396"/>
    </source>
</evidence>
<comment type="caution">
    <text evidence="2">The sequence shown here is derived from an EMBL/GenBank/DDBJ whole genome shotgun (WGS) entry which is preliminary data.</text>
</comment>
<dbReference type="EMBL" id="SZYD01000002">
    <property type="protein sequence ID" value="KAD7117275.1"/>
    <property type="molecule type" value="Genomic_DNA"/>
</dbReference>
<keyword evidence="3" id="KW-1185">Reference proteome</keyword>
<name>A0A5N6PUR7_9ASTR</name>
<dbReference type="OrthoDB" id="5554229at2759"/>
<dbReference type="Pfam" id="PF24626">
    <property type="entry name" value="SH3_Tf2-1"/>
    <property type="match status" value="1"/>
</dbReference>
<organism evidence="2 3">
    <name type="scientific">Mikania micrantha</name>
    <name type="common">bitter vine</name>
    <dbReference type="NCBI Taxonomy" id="192012"/>
    <lineage>
        <taxon>Eukaryota</taxon>
        <taxon>Viridiplantae</taxon>
        <taxon>Streptophyta</taxon>
        <taxon>Embryophyta</taxon>
        <taxon>Tracheophyta</taxon>
        <taxon>Spermatophyta</taxon>
        <taxon>Magnoliopsida</taxon>
        <taxon>eudicotyledons</taxon>
        <taxon>Gunneridae</taxon>
        <taxon>Pentapetalae</taxon>
        <taxon>asterids</taxon>
        <taxon>campanulids</taxon>
        <taxon>Asterales</taxon>
        <taxon>Asteraceae</taxon>
        <taxon>Asteroideae</taxon>
        <taxon>Heliantheae alliance</taxon>
        <taxon>Eupatorieae</taxon>
        <taxon>Mikania</taxon>
    </lineage>
</organism>
<reference evidence="2 3" key="1">
    <citation type="submission" date="2019-05" db="EMBL/GenBank/DDBJ databases">
        <title>Mikania micrantha, genome provides insights into the molecular mechanism of rapid growth.</title>
        <authorList>
            <person name="Liu B."/>
        </authorList>
    </citation>
    <scope>NUCLEOTIDE SEQUENCE [LARGE SCALE GENOMIC DNA]</scope>
    <source>
        <strain evidence="2">NLD-2019</strain>
        <tissue evidence="2">Leaf</tissue>
    </source>
</reference>
<evidence type="ECO:0000313" key="2">
    <source>
        <dbReference type="EMBL" id="KAD7117275.1"/>
    </source>
</evidence>
<proteinExistence type="predicted"/>
<accession>A0A5N6PUR7</accession>
<dbReference type="InterPro" id="IPR056924">
    <property type="entry name" value="SH3_Tf2-1"/>
</dbReference>
<protein>
    <recommendedName>
        <fullName evidence="1">Tf2-1-like SH3-like domain-containing protein</fullName>
    </recommendedName>
</protein>